<accession>A0A7K3W082</accession>
<keyword evidence="5" id="KW-1185">Reference proteome</keyword>
<dbReference type="SUPFAM" id="SSF55486">
    <property type="entry name" value="Metalloproteases ('zincins'), catalytic domain"/>
    <property type="match status" value="2"/>
</dbReference>
<dbReference type="PROSITE" id="PS51318">
    <property type="entry name" value="TAT"/>
    <property type="match status" value="1"/>
</dbReference>
<keyword evidence="2" id="KW-1133">Transmembrane helix</keyword>
<gene>
    <name evidence="4" type="ORF">GCU56_09050</name>
</gene>
<feature type="region of interest" description="Disordered" evidence="1">
    <location>
        <begin position="468"/>
        <end position="494"/>
    </location>
</feature>
<keyword evidence="3" id="KW-0732">Signal</keyword>
<feature type="chain" id="PRO_5029490490" description="Metallo-peptidase family M12B Reprolysin-like" evidence="3">
    <location>
        <begin position="39"/>
        <end position="581"/>
    </location>
</feature>
<protein>
    <recommendedName>
        <fullName evidence="6">Metallo-peptidase family M12B Reprolysin-like</fullName>
    </recommendedName>
</protein>
<evidence type="ECO:0000256" key="3">
    <source>
        <dbReference type="SAM" id="SignalP"/>
    </source>
</evidence>
<feature type="transmembrane region" description="Helical" evidence="2">
    <location>
        <begin position="549"/>
        <end position="571"/>
    </location>
</feature>
<feature type="signal peptide" evidence="3">
    <location>
        <begin position="1"/>
        <end position="38"/>
    </location>
</feature>
<sequence length="581" mass="57929">MHPHRTTPAPRRRPLRALAGVATALVAALALPPVAAHADEPAGDTVVGALVQAWPEAGLDGHATGDAGHEVAEAPLSWVQTAAGESVRVPTDALAGLPVGATVEVTVGEQLADAAGEDGYEPARDVLAAELLADAEPVAAARMGLLTNEVTVAMVVPAGGAEDGTTLDEVVAAVDGPVARYWGEETDGAIALGVTAATDWITTDAGCSDPTALWDEVAARTGFVPGPGRHLAVYLSGAPRDLPGCSYALGEIGTGPGTGGRLYVRDVLPSVIAHELGHNFGLGHSSGHQCDGAVETGRCRTAPYRDYYDVMGASWSRSGALTAPQAALLGVLPASAQLVLPAAGPAATVTLAPLAGRTGTRVVRLTDREGATYWLEYRAAVGRDAWLDSAEDRFGLGSGVLLRRSGAMPDTSLLLDGTPAAAAGWDADQQAALPVGVPVPVSGGDLTVTVEAVSAAGATVTVAPAAGDALPVTPLPPRTGRPSVLPGAGSAPAAAAPAAPADAVTADAAPVEVAPAPDAAAVPLARVDGPAAAEAGPDTETVASTRSTAAGWAVPALLAGVPLLGLTWWAGTRRRAAGSRS</sequence>
<evidence type="ECO:0000313" key="4">
    <source>
        <dbReference type="EMBL" id="NEK58018.1"/>
    </source>
</evidence>
<evidence type="ECO:0000256" key="1">
    <source>
        <dbReference type="SAM" id="MobiDB-lite"/>
    </source>
</evidence>
<keyword evidence="2" id="KW-0472">Membrane</keyword>
<organism evidence="4 5">
    <name type="scientific">Geodermatophilus sabuli</name>
    <dbReference type="NCBI Taxonomy" id="1564158"/>
    <lineage>
        <taxon>Bacteria</taxon>
        <taxon>Bacillati</taxon>
        <taxon>Actinomycetota</taxon>
        <taxon>Actinomycetes</taxon>
        <taxon>Geodermatophilales</taxon>
        <taxon>Geodermatophilaceae</taxon>
        <taxon>Geodermatophilus</taxon>
    </lineage>
</organism>
<dbReference type="InterPro" id="IPR006311">
    <property type="entry name" value="TAT_signal"/>
</dbReference>
<comment type="caution">
    <text evidence="4">The sequence shown here is derived from an EMBL/GenBank/DDBJ whole genome shotgun (WGS) entry which is preliminary data.</text>
</comment>
<reference evidence="4 5" key="1">
    <citation type="submission" date="2020-02" db="EMBL/GenBank/DDBJ databases">
        <title>Geodermatophilus sabuli CPCC 205279 I12A-02694.</title>
        <authorList>
            <person name="Jiang Z."/>
        </authorList>
    </citation>
    <scope>NUCLEOTIDE SEQUENCE [LARGE SCALE GENOMIC DNA]</scope>
    <source>
        <strain evidence="4 5">I12A-02694</strain>
    </source>
</reference>
<keyword evidence="2" id="KW-0812">Transmembrane</keyword>
<evidence type="ECO:0000313" key="5">
    <source>
        <dbReference type="Proteomes" id="UP000470246"/>
    </source>
</evidence>
<dbReference type="Gene3D" id="3.40.390.10">
    <property type="entry name" value="Collagenase (Catalytic Domain)"/>
    <property type="match status" value="1"/>
</dbReference>
<name>A0A7K3W082_9ACTN</name>
<proteinExistence type="predicted"/>
<dbReference type="Proteomes" id="UP000470246">
    <property type="component" value="Unassembled WGS sequence"/>
</dbReference>
<dbReference type="InterPro" id="IPR024079">
    <property type="entry name" value="MetalloPept_cat_dom_sf"/>
</dbReference>
<evidence type="ECO:0000256" key="2">
    <source>
        <dbReference type="SAM" id="Phobius"/>
    </source>
</evidence>
<dbReference type="EMBL" id="JAAGWF010000009">
    <property type="protein sequence ID" value="NEK58018.1"/>
    <property type="molecule type" value="Genomic_DNA"/>
</dbReference>
<dbReference type="AlphaFoldDB" id="A0A7K3W082"/>
<feature type="compositionally biased region" description="Low complexity" evidence="1">
    <location>
        <begin position="482"/>
        <end position="494"/>
    </location>
</feature>
<evidence type="ECO:0008006" key="6">
    <source>
        <dbReference type="Google" id="ProtNLM"/>
    </source>
</evidence>
<dbReference type="GO" id="GO:0008237">
    <property type="term" value="F:metallopeptidase activity"/>
    <property type="evidence" value="ECO:0007669"/>
    <property type="project" value="InterPro"/>
</dbReference>
<dbReference type="RefSeq" id="WP_163481360.1">
    <property type="nucleotide sequence ID" value="NZ_JAAGWF010000009.1"/>
</dbReference>